<gene>
    <name evidence="1" type="ORF">ABID39_000376</name>
</gene>
<evidence type="ECO:0000313" key="2">
    <source>
        <dbReference type="Proteomes" id="UP001549112"/>
    </source>
</evidence>
<protein>
    <submittedName>
        <fullName evidence="1">Uncharacterized protein</fullName>
    </submittedName>
</protein>
<proteinExistence type="predicted"/>
<sequence length="36" mass="4208">MVIFLWKDGLYFNFLLTENVGGKTLKNFVPVMKCLK</sequence>
<dbReference type="EMBL" id="JBEPLT010000002">
    <property type="protein sequence ID" value="MET3559699.1"/>
    <property type="molecule type" value="Genomic_DNA"/>
</dbReference>
<dbReference type="Proteomes" id="UP001549112">
    <property type="component" value="Unassembled WGS sequence"/>
</dbReference>
<accession>A0ABV2FM97</accession>
<name>A0ABV2FM97_9HYPH</name>
<evidence type="ECO:0000313" key="1">
    <source>
        <dbReference type="EMBL" id="MET3559699.1"/>
    </source>
</evidence>
<organism evidence="1 2">
    <name type="scientific">Bartonella japonica</name>
    <dbReference type="NCBI Taxonomy" id="357761"/>
    <lineage>
        <taxon>Bacteria</taxon>
        <taxon>Pseudomonadati</taxon>
        <taxon>Pseudomonadota</taxon>
        <taxon>Alphaproteobacteria</taxon>
        <taxon>Hyphomicrobiales</taxon>
        <taxon>Bartonellaceae</taxon>
        <taxon>Bartonella</taxon>
    </lineage>
</organism>
<keyword evidence="2" id="KW-1185">Reference proteome</keyword>
<comment type="caution">
    <text evidence="1">The sequence shown here is derived from an EMBL/GenBank/DDBJ whole genome shotgun (WGS) entry which is preliminary data.</text>
</comment>
<reference evidence="1 2" key="1">
    <citation type="submission" date="2024-06" db="EMBL/GenBank/DDBJ databases">
        <title>Genomic Encyclopedia of Type Strains, Phase IV (KMG-IV): sequencing the most valuable type-strain genomes for metagenomic binning, comparative biology and taxonomic classification.</title>
        <authorList>
            <person name="Goeker M."/>
        </authorList>
    </citation>
    <scope>NUCLEOTIDE SEQUENCE [LARGE SCALE GENOMIC DNA]</scope>
    <source>
        <strain evidence="1 2">DSM 23650</strain>
    </source>
</reference>